<name>A0A1Z4KX14_ANAVA</name>
<gene>
    <name evidence="3" type="ORF">NIES23_64320</name>
</gene>
<proteinExistence type="predicted"/>
<evidence type="ECO:0000313" key="4">
    <source>
        <dbReference type="Proteomes" id="UP000217507"/>
    </source>
</evidence>
<sequence length="724" mass="81655">MSKITFTNGSKIITTTSLIITLGAIFSYFRVPENHKPLAVNVIFASLAVAGTNKLLSENYEVSANEQLQKIVKDAVNAVGVSESMYKDLLAQKNDIEITLEKQKQLHQATQENYLSEVASLASRLHECRNQLQTCNQEKEVLQSSLEAIESEKKQLINLMEAIDKDNIKMLIKNFSINLEEHLQNIKASMIHHAKNPDVNLTIQIKNYSIKFDNFVLDIDETFKHLSALPDMDFAVSEIIRIYDDLILLKHQWAKTLNIRERLALKQTVKILQDYQANESNFVPVTNAKKYGEALTNYHKQSLEELYQKSSVTDTNLQIMRDQIQELLAQLDEKNLIIADMEKRMNSPMAWRLPTREDLKMGNVIIGYFQSLGFILDRATADYKGHESILSFHIDRNDRIPVVSEFNAHSEKLQQLAHTLKPVEFTYDGNSGLLNCKVVISNKSASNSPQFDPNKLWKSSEQFTKIVGNWERVRITGQSQAGKSPTAENLAIAIMSARKDAGQIKLYNPQHDSRKNHFTIPVTGVSHDDSIEALSALAEVVNNAPPQKIFNLYIFDEIDSTLTNDETTNTSKNIKDIIKQASHKNIGVIFTGQNANAKQYKGFDRSDWNNAINLHIGANIYDAINNSNQFTADECNKLKAKADQLKAYCEQQNAMLGLDIADPAAYRFALVIEPSKAPYFIELPDFGQYTFDGHSVTNCPHCGSSNTVGHGLNRKRCKDCGKTF</sequence>
<keyword evidence="2" id="KW-0472">Membrane</keyword>
<evidence type="ECO:0000256" key="2">
    <source>
        <dbReference type="SAM" id="Phobius"/>
    </source>
</evidence>
<accession>A0A1Z4KX14</accession>
<keyword evidence="3" id="KW-0614">Plasmid</keyword>
<dbReference type="AlphaFoldDB" id="A0A1Z4KX14"/>
<reference evidence="3 4" key="1">
    <citation type="submission" date="2017-06" db="EMBL/GenBank/DDBJ databases">
        <title>Genome sequencing of cyanobaciteial culture collection at National Institute for Environmental Studies (NIES).</title>
        <authorList>
            <person name="Hirose Y."/>
            <person name="Shimura Y."/>
            <person name="Fujisawa T."/>
            <person name="Nakamura Y."/>
            <person name="Kawachi M."/>
        </authorList>
    </citation>
    <scope>NUCLEOTIDE SEQUENCE [LARGE SCALE GENOMIC DNA]</scope>
    <source>
        <strain evidence="3 4">NIES-23</strain>
        <plasmid evidence="4">Plasmid Plasmid5 dna</plasmid>
    </source>
</reference>
<feature type="coiled-coil region" evidence="1">
    <location>
        <begin position="317"/>
        <end position="344"/>
    </location>
</feature>
<protein>
    <submittedName>
        <fullName evidence="3">Uncharacterized protein</fullName>
    </submittedName>
</protein>
<geneLocation type="plasmid" evidence="3">
    <name>plasmid5</name>
</geneLocation>
<feature type="coiled-coil region" evidence="1">
    <location>
        <begin position="86"/>
        <end position="166"/>
    </location>
</feature>
<dbReference type="Proteomes" id="UP000217507">
    <property type="component" value="Plasmid Plasmid5 dna"/>
</dbReference>
<keyword evidence="2" id="KW-1133">Transmembrane helix</keyword>
<organism evidence="3 4">
    <name type="scientific">Trichormus variabilis NIES-23</name>
    <dbReference type="NCBI Taxonomy" id="1973479"/>
    <lineage>
        <taxon>Bacteria</taxon>
        <taxon>Bacillati</taxon>
        <taxon>Cyanobacteriota</taxon>
        <taxon>Cyanophyceae</taxon>
        <taxon>Nostocales</taxon>
        <taxon>Nostocaceae</taxon>
        <taxon>Trichormus</taxon>
    </lineage>
</organism>
<evidence type="ECO:0000313" key="3">
    <source>
        <dbReference type="EMBL" id="BAY73580.1"/>
    </source>
</evidence>
<keyword evidence="1" id="KW-0175">Coiled coil</keyword>
<dbReference type="EMBL" id="AP018221">
    <property type="protein sequence ID" value="BAY73580.1"/>
    <property type="molecule type" value="Genomic_DNA"/>
</dbReference>
<feature type="transmembrane region" description="Helical" evidence="2">
    <location>
        <begin position="12"/>
        <end position="29"/>
    </location>
</feature>
<evidence type="ECO:0000256" key="1">
    <source>
        <dbReference type="SAM" id="Coils"/>
    </source>
</evidence>
<keyword evidence="2" id="KW-0812">Transmembrane</keyword>